<keyword evidence="3" id="KW-1185">Reference proteome</keyword>
<gene>
    <name evidence="2" type="ORF">TWF718_002055</name>
</gene>
<comment type="caution">
    <text evidence="2">The sequence shown here is derived from an EMBL/GenBank/DDBJ whole genome shotgun (WGS) entry which is preliminary data.</text>
</comment>
<proteinExistence type="predicted"/>
<accession>A0AAN8RNT2</accession>
<dbReference type="Proteomes" id="UP001313282">
    <property type="component" value="Unassembled WGS sequence"/>
</dbReference>
<sequence>MAWLANNPGYEGEPKKMAWFWDTVQQMAANGFLQRSSGPPLLDQASDQQAATGPGLAAPLISRIHDLNKKRDPTSL</sequence>
<name>A0AAN8RNT2_9PEZI</name>
<reference evidence="2 3" key="1">
    <citation type="submission" date="2019-10" db="EMBL/GenBank/DDBJ databases">
        <authorList>
            <person name="Palmer J.M."/>
        </authorList>
    </citation>
    <scope>NUCLEOTIDE SEQUENCE [LARGE SCALE GENOMIC DNA]</scope>
    <source>
        <strain evidence="2 3">TWF718</strain>
    </source>
</reference>
<protein>
    <submittedName>
        <fullName evidence="2">Uncharacterized protein</fullName>
    </submittedName>
</protein>
<evidence type="ECO:0000313" key="3">
    <source>
        <dbReference type="Proteomes" id="UP001313282"/>
    </source>
</evidence>
<evidence type="ECO:0000256" key="1">
    <source>
        <dbReference type="SAM" id="MobiDB-lite"/>
    </source>
</evidence>
<feature type="region of interest" description="Disordered" evidence="1">
    <location>
        <begin position="34"/>
        <end position="53"/>
    </location>
</feature>
<evidence type="ECO:0000313" key="2">
    <source>
        <dbReference type="EMBL" id="KAK6357747.1"/>
    </source>
</evidence>
<organism evidence="2 3">
    <name type="scientific">Orbilia javanica</name>
    <dbReference type="NCBI Taxonomy" id="47235"/>
    <lineage>
        <taxon>Eukaryota</taxon>
        <taxon>Fungi</taxon>
        <taxon>Dikarya</taxon>
        <taxon>Ascomycota</taxon>
        <taxon>Pezizomycotina</taxon>
        <taxon>Orbiliomycetes</taxon>
        <taxon>Orbiliales</taxon>
        <taxon>Orbiliaceae</taxon>
        <taxon>Orbilia</taxon>
    </lineage>
</organism>
<dbReference type="EMBL" id="JAVHNR010000001">
    <property type="protein sequence ID" value="KAK6357747.1"/>
    <property type="molecule type" value="Genomic_DNA"/>
</dbReference>
<dbReference type="AlphaFoldDB" id="A0AAN8RNT2"/>